<protein>
    <recommendedName>
        <fullName evidence="4">DUF4190 domain-containing protein</fullName>
    </recommendedName>
</protein>
<sequence>MTERKFNIPLIALAAVSFALSFFGLPVGSILLALGVIVISLKMREKYLTKIQILISVIAIAASLLFLGVLIWQEVKGIGASSYWLMRLIFGEMK</sequence>
<comment type="caution">
    <text evidence="2">The sequence shown here is derived from an EMBL/GenBank/DDBJ whole genome shotgun (WGS) entry which is preliminary data.</text>
</comment>
<keyword evidence="1" id="KW-0472">Membrane</keyword>
<dbReference type="EMBL" id="ATAX01000016">
    <property type="protein sequence ID" value="EWM54346.1"/>
    <property type="molecule type" value="Genomic_DNA"/>
</dbReference>
<reference evidence="2 3" key="1">
    <citation type="journal article" date="2014" name="PLoS ONE">
        <title>Rumen cellulosomics: divergent fiber-degrading strategies revealed by comparative genome-wide analysis of six ruminococcal strains.</title>
        <authorList>
            <person name="Dassa B."/>
            <person name="Borovok I."/>
            <person name="Ruimy-Israeli V."/>
            <person name="Lamed R."/>
            <person name="Flint H.J."/>
            <person name="Duncan S.H."/>
            <person name="Henrissat B."/>
            <person name="Coutinho P."/>
            <person name="Morrison M."/>
            <person name="Mosoni P."/>
            <person name="Yeoman C.J."/>
            <person name="White B.A."/>
            <person name="Bayer E.A."/>
        </authorList>
    </citation>
    <scope>NUCLEOTIDE SEQUENCE [LARGE SCALE GENOMIC DNA]</scope>
    <source>
        <strain evidence="2 3">007c</strain>
    </source>
</reference>
<evidence type="ECO:0008006" key="4">
    <source>
        <dbReference type="Google" id="ProtNLM"/>
    </source>
</evidence>
<name>W7UGM8_RUMFL</name>
<dbReference type="PATRIC" id="fig|1341157.4.peg.1010"/>
<dbReference type="AlphaFoldDB" id="W7UGM8"/>
<accession>W7UGM8</accession>
<evidence type="ECO:0000313" key="2">
    <source>
        <dbReference type="EMBL" id="EWM54346.1"/>
    </source>
</evidence>
<feature type="transmembrane region" description="Helical" evidence="1">
    <location>
        <begin position="51"/>
        <end position="72"/>
    </location>
</feature>
<organism evidence="2 3">
    <name type="scientific">Ruminococcus flavefaciens 007c</name>
    <dbReference type="NCBI Taxonomy" id="1341157"/>
    <lineage>
        <taxon>Bacteria</taxon>
        <taxon>Bacillati</taxon>
        <taxon>Bacillota</taxon>
        <taxon>Clostridia</taxon>
        <taxon>Eubacteriales</taxon>
        <taxon>Oscillospiraceae</taxon>
        <taxon>Ruminococcus</taxon>
    </lineage>
</organism>
<evidence type="ECO:0000256" key="1">
    <source>
        <dbReference type="SAM" id="Phobius"/>
    </source>
</evidence>
<keyword evidence="3" id="KW-1185">Reference proteome</keyword>
<gene>
    <name evidence="2" type="ORF">RF007C_12105</name>
</gene>
<dbReference type="Proteomes" id="UP000019365">
    <property type="component" value="Unassembled WGS sequence"/>
</dbReference>
<feature type="transmembrane region" description="Helical" evidence="1">
    <location>
        <begin position="6"/>
        <end position="39"/>
    </location>
</feature>
<proteinExistence type="predicted"/>
<dbReference type="RefSeq" id="WP_019678089.1">
    <property type="nucleotide sequence ID" value="NZ_ATAX01000016.1"/>
</dbReference>
<keyword evidence="1" id="KW-0812">Transmembrane</keyword>
<keyword evidence="1" id="KW-1133">Transmembrane helix</keyword>
<evidence type="ECO:0000313" key="3">
    <source>
        <dbReference type="Proteomes" id="UP000019365"/>
    </source>
</evidence>